<keyword evidence="1" id="KW-0472">Membrane</keyword>
<keyword evidence="1" id="KW-0812">Transmembrane</keyword>
<dbReference type="AlphaFoldDB" id="A0A1H7VF14"/>
<protein>
    <submittedName>
        <fullName evidence="2">Uncharacterized protein</fullName>
    </submittedName>
</protein>
<feature type="transmembrane region" description="Helical" evidence="1">
    <location>
        <begin position="126"/>
        <end position="145"/>
    </location>
</feature>
<dbReference type="EMBL" id="FOAD01000022">
    <property type="protein sequence ID" value="SEM07660.1"/>
    <property type="molecule type" value="Genomic_DNA"/>
</dbReference>
<sequence length="156" mass="17252">METEQIQTSRPYGETRLVTAFQWAVTMALLYFTAGSGLVLLVGAVTSWSPAELILWSPQLLQSLFVFAVLIGFVSGAYWPVFNGQTKAREEALYTPRRKSAMMLSGGLALYWVPSLWKVITVTDLLQNMCVAGSAILICIYMYAYDVGGEGGWFSE</sequence>
<name>A0A1H7VF14_HALLR</name>
<keyword evidence="1" id="KW-1133">Transmembrane helix</keyword>
<evidence type="ECO:0000313" key="3">
    <source>
        <dbReference type="Proteomes" id="UP000183894"/>
    </source>
</evidence>
<evidence type="ECO:0000313" key="2">
    <source>
        <dbReference type="EMBL" id="SEM07660.1"/>
    </source>
</evidence>
<feature type="transmembrane region" description="Helical" evidence="1">
    <location>
        <begin position="60"/>
        <end position="81"/>
    </location>
</feature>
<organism evidence="2 3">
    <name type="scientific">Haloferax larsenii</name>
    <dbReference type="NCBI Taxonomy" id="302484"/>
    <lineage>
        <taxon>Archaea</taxon>
        <taxon>Methanobacteriati</taxon>
        <taxon>Methanobacteriota</taxon>
        <taxon>Stenosarchaea group</taxon>
        <taxon>Halobacteria</taxon>
        <taxon>Halobacteriales</taxon>
        <taxon>Haloferacaceae</taxon>
        <taxon>Haloferax</taxon>
    </lineage>
</organism>
<accession>A0A1H7VF14</accession>
<feature type="transmembrane region" description="Helical" evidence="1">
    <location>
        <begin position="21"/>
        <end position="48"/>
    </location>
</feature>
<evidence type="ECO:0000256" key="1">
    <source>
        <dbReference type="SAM" id="Phobius"/>
    </source>
</evidence>
<reference evidence="2 3" key="1">
    <citation type="submission" date="2016-10" db="EMBL/GenBank/DDBJ databases">
        <authorList>
            <person name="de Groot N.N."/>
        </authorList>
    </citation>
    <scope>NUCLEOTIDE SEQUENCE [LARGE SCALE GENOMIC DNA]</scope>
    <source>
        <strain evidence="2 3">CDM_5</strain>
    </source>
</reference>
<feature type="transmembrane region" description="Helical" evidence="1">
    <location>
        <begin position="101"/>
        <end position="120"/>
    </location>
</feature>
<gene>
    <name evidence="2" type="ORF">SAMN04488691_1223</name>
</gene>
<dbReference type="Proteomes" id="UP000183894">
    <property type="component" value="Unassembled WGS sequence"/>
</dbReference>
<proteinExistence type="predicted"/>